<dbReference type="GO" id="GO:0000398">
    <property type="term" value="P:mRNA splicing, via spliceosome"/>
    <property type="evidence" value="ECO:0007669"/>
    <property type="project" value="InterPro"/>
</dbReference>
<dbReference type="Pfam" id="PF06544">
    <property type="entry name" value="Prp3_C"/>
    <property type="match status" value="1"/>
</dbReference>
<dbReference type="PANTHER" id="PTHR14212:SF0">
    <property type="entry name" value="U4_U6 SMALL NUCLEAR RIBONUCLEOPROTEIN PRP3"/>
    <property type="match status" value="1"/>
</dbReference>
<gene>
    <name evidence="9" type="primary">prp3</name>
    <name evidence="9" type="ORF">LPJ61_002174</name>
</gene>
<keyword evidence="9" id="KW-0687">Ribonucleoprotein</keyword>
<feature type="coiled-coil region" evidence="5">
    <location>
        <begin position="165"/>
        <end position="203"/>
    </location>
</feature>
<evidence type="ECO:0000256" key="3">
    <source>
        <dbReference type="ARBA" id="ARBA00023187"/>
    </source>
</evidence>
<evidence type="ECO:0000256" key="4">
    <source>
        <dbReference type="ARBA" id="ARBA00023242"/>
    </source>
</evidence>
<evidence type="ECO:0000259" key="7">
    <source>
        <dbReference type="Pfam" id="PF06544"/>
    </source>
</evidence>
<protein>
    <submittedName>
        <fullName evidence="9">U4/U5/U6 small nuclear ribonucleoprotein prp3</fullName>
    </submittedName>
</protein>
<keyword evidence="10" id="KW-1185">Reference proteome</keyword>
<evidence type="ECO:0000256" key="2">
    <source>
        <dbReference type="ARBA" id="ARBA00022664"/>
    </source>
</evidence>
<dbReference type="AlphaFoldDB" id="A0A9W7YCZ3"/>
<feature type="region of interest" description="Disordered" evidence="6">
    <location>
        <begin position="127"/>
        <end position="152"/>
    </location>
</feature>
<keyword evidence="3" id="KW-0508">mRNA splicing</keyword>
<comment type="caution">
    <text evidence="9">The sequence shown here is derived from an EMBL/GenBank/DDBJ whole genome shotgun (WGS) entry which is preliminary data.</text>
</comment>
<feature type="domain" description="Small nuclear ribonucleoprotein Prp3 C-terminal" evidence="7">
    <location>
        <begin position="373"/>
        <end position="503"/>
    </location>
</feature>
<evidence type="ECO:0000313" key="10">
    <source>
        <dbReference type="Proteomes" id="UP001143981"/>
    </source>
</evidence>
<dbReference type="InterPro" id="IPR013881">
    <property type="entry name" value="Pre-mRNA_splic_Prp3_dom"/>
</dbReference>
<dbReference type="PANTHER" id="PTHR14212">
    <property type="entry name" value="U4/U6-ASSOCIATED RNA SPLICING FACTOR-RELATED"/>
    <property type="match status" value="1"/>
</dbReference>
<feature type="domain" description="Pre-mRNA-splicing factor 3" evidence="8">
    <location>
        <begin position="134"/>
        <end position="349"/>
    </location>
</feature>
<evidence type="ECO:0000259" key="8">
    <source>
        <dbReference type="Pfam" id="PF08572"/>
    </source>
</evidence>
<dbReference type="Proteomes" id="UP001143981">
    <property type="component" value="Unassembled WGS sequence"/>
</dbReference>
<dbReference type="Pfam" id="PF08572">
    <property type="entry name" value="PRP3"/>
    <property type="match status" value="1"/>
</dbReference>
<evidence type="ECO:0000256" key="1">
    <source>
        <dbReference type="ARBA" id="ARBA00004123"/>
    </source>
</evidence>
<name>A0A9W7YCZ3_9FUNG</name>
<dbReference type="OrthoDB" id="10264544at2759"/>
<reference evidence="9" key="1">
    <citation type="submission" date="2022-07" db="EMBL/GenBank/DDBJ databases">
        <title>Phylogenomic reconstructions and comparative analyses of Kickxellomycotina fungi.</title>
        <authorList>
            <person name="Reynolds N.K."/>
            <person name="Stajich J.E."/>
            <person name="Barry K."/>
            <person name="Grigoriev I.V."/>
            <person name="Crous P."/>
            <person name="Smith M.E."/>
        </authorList>
    </citation>
    <scope>NUCLEOTIDE SEQUENCE</scope>
    <source>
        <strain evidence="9">BCRC 34381</strain>
    </source>
</reference>
<comment type="subcellular location">
    <subcellularLocation>
        <location evidence="1">Nucleus</location>
    </subcellularLocation>
</comment>
<keyword evidence="2" id="KW-0507">mRNA processing</keyword>
<accession>A0A9W7YCZ3</accession>
<dbReference type="InterPro" id="IPR010541">
    <property type="entry name" value="Prp3_C"/>
</dbReference>
<organism evidence="9 10">
    <name type="scientific">Coemansia biformis</name>
    <dbReference type="NCBI Taxonomy" id="1286918"/>
    <lineage>
        <taxon>Eukaryota</taxon>
        <taxon>Fungi</taxon>
        <taxon>Fungi incertae sedis</taxon>
        <taxon>Zoopagomycota</taxon>
        <taxon>Kickxellomycotina</taxon>
        <taxon>Kickxellomycetes</taxon>
        <taxon>Kickxellales</taxon>
        <taxon>Kickxellaceae</taxon>
        <taxon>Coemansia</taxon>
    </lineage>
</organism>
<proteinExistence type="predicted"/>
<dbReference type="InterPro" id="IPR027104">
    <property type="entry name" value="Prp3"/>
</dbReference>
<dbReference type="EMBL" id="JANBOI010000251">
    <property type="protein sequence ID" value="KAJ1732170.1"/>
    <property type="molecule type" value="Genomic_DNA"/>
</dbReference>
<dbReference type="CDD" id="cd24162">
    <property type="entry name" value="Prp3_C"/>
    <property type="match status" value="1"/>
</dbReference>
<dbReference type="GO" id="GO:0046540">
    <property type="term" value="C:U4/U6 x U5 tri-snRNP complex"/>
    <property type="evidence" value="ECO:0007669"/>
    <property type="project" value="InterPro"/>
</dbReference>
<evidence type="ECO:0000313" key="9">
    <source>
        <dbReference type="EMBL" id="KAJ1732170.1"/>
    </source>
</evidence>
<evidence type="ECO:0000256" key="6">
    <source>
        <dbReference type="SAM" id="MobiDB-lite"/>
    </source>
</evidence>
<keyword evidence="5" id="KW-0175">Coiled coil</keyword>
<keyword evidence="4" id="KW-0539">Nucleus</keyword>
<sequence length="519" mass="57778">MTQQGSEDVSALIARKRAEVLSRIASLNLPSAGAGTGTQSAIAEARARVEAKLRSQGIMGKAPDAGAQPAAPKHMNELHPMLRDDYNDADSRRKRPRVAAMPLISSVKANQRKEPVELKVEHDIPASFADPEKNPYFDPTLGNRRTAGPQTRRHNKQFHFVRPGRFVEQADRQRAEAKLEQLKEEIRERAAKARLEEEVLDANAIRPPEPPSAEWWDAPFLAGDGYDLERAPLEGAGSLVTIYVQHPVPIEPPASIRAMGTAPTQLMLTRKERKKIRRQRRLEQQRERREKTMLGLLPPEPPKLRLSNFMRIMASQSVPDPTRLEAEVRKQTQARLAKHEADNAARQLTSEQRREKCLAKLETDEKRGLVSAAFRVGRLSHPQHRYKVSVNAQQLHLTGAALACPQMGLVVVEGSARSIKAYKKLMLRRIDWTASRLEPDAAGAAPADSDPAADYAGNECNLIWQGDIGARRFTQFRLRTCPTESQAKGWLAGAGCDALWQLAKQYRADDGRAALDPLA</sequence>
<evidence type="ECO:0000256" key="5">
    <source>
        <dbReference type="SAM" id="Coils"/>
    </source>
</evidence>